<dbReference type="GO" id="GO:0016192">
    <property type="term" value="P:vesicle-mediated transport"/>
    <property type="evidence" value="ECO:0007669"/>
    <property type="project" value="InterPro"/>
</dbReference>
<organism evidence="7 8">
    <name type="scientific">Leptotrombidium deliense</name>
    <dbReference type="NCBI Taxonomy" id="299467"/>
    <lineage>
        <taxon>Eukaryota</taxon>
        <taxon>Metazoa</taxon>
        <taxon>Ecdysozoa</taxon>
        <taxon>Arthropoda</taxon>
        <taxon>Chelicerata</taxon>
        <taxon>Arachnida</taxon>
        <taxon>Acari</taxon>
        <taxon>Acariformes</taxon>
        <taxon>Trombidiformes</taxon>
        <taxon>Prostigmata</taxon>
        <taxon>Anystina</taxon>
        <taxon>Parasitengona</taxon>
        <taxon>Trombiculoidea</taxon>
        <taxon>Trombiculidae</taxon>
        <taxon>Leptotrombidium</taxon>
    </lineage>
</organism>
<dbReference type="AlphaFoldDB" id="A0A443SFE1"/>
<evidence type="ECO:0000313" key="7">
    <source>
        <dbReference type="EMBL" id="RWS26238.1"/>
    </source>
</evidence>
<proteinExistence type="inferred from homology"/>
<protein>
    <submittedName>
        <fullName evidence="7">Cornichon-like protein</fullName>
    </submittedName>
</protein>
<evidence type="ECO:0000256" key="5">
    <source>
        <dbReference type="ARBA" id="ARBA00023136"/>
    </source>
</evidence>
<dbReference type="VEuPathDB" id="VectorBase:LDEU005803"/>
<feature type="transmembrane region" description="Helical" evidence="6">
    <location>
        <begin position="7"/>
        <end position="27"/>
    </location>
</feature>
<feature type="transmembrane region" description="Helical" evidence="6">
    <location>
        <begin position="117"/>
        <end position="139"/>
    </location>
</feature>
<dbReference type="PANTHER" id="PTHR12290">
    <property type="entry name" value="CORNICHON-RELATED"/>
    <property type="match status" value="1"/>
</dbReference>
<dbReference type="Proteomes" id="UP000288716">
    <property type="component" value="Unassembled WGS sequence"/>
</dbReference>
<dbReference type="GO" id="GO:0016020">
    <property type="term" value="C:membrane"/>
    <property type="evidence" value="ECO:0007669"/>
    <property type="project" value="UniProtKB-SubCell"/>
</dbReference>
<name>A0A443SFE1_9ACAR</name>
<gene>
    <name evidence="7" type="ORF">B4U80_01245</name>
</gene>
<sequence>MNVDTPLFVFTLFDSGSLLFLSVYVIVTLSDLECDHLNAKQCCVKLNKWVIPEIIALLILPILLFVTGHWYLFALNLPMIFWLILKYQSTPKGNIGLYDPTEIHNYRRLKEHFRDTLIKLAYNLLMFCVYLYCLIISLLTNN</sequence>
<evidence type="ECO:0000256" key="6">
    <source>
        <dbReference type="SAM" id="Phobius"/>
    </source>
</evidence>
<dbReference type="OrthoDB" id="8775810at2759"/>
<comment type="subcellular location">
    <subcellularLocation>
        <location evidence="1">Membrane</location>
        <topology evidence="1">Multi-pass membrane protein</topology>
    </subcellularLocation>
</comment>
<comment type="similarity">
    <text evidence="2">Belongs to the cornichon family.</text>
</comment>
<feature type="transmembrane region" description="Helical" evidence="6">
    <location>
        <begin position="54"/>
        <end position="85"/>
    </location>
</feature>
<dbReference type="Pfam" id="PF03311">
    <property type="entry name" value="Cornichon"/>
    <property type="match status" value="1"/>
</dbReference>
<evidence type="ECO:0000256" key="2">
    <source>
        <dbReference type="ARBA" id="ARBA00010095"/>
    </source>
</evidence>
<accession>A0A443SFE1</accession>
<keyword evidence="4 6" id="KW-1133">Transmembrane helix</keyword>
<dbReference type="STRING" id="299467.A0A443SFE1"/>
<keyword evidence="3 6" id="KW-0812">Transmembrane</keyword>
<evidence type="ECO:0000256" key="1">
    <source>
        <dbReference type="ARBA" id="ARBA00004141"/>
    </source>
</evidence>
<reference evidence="7 8" key="1">
    <citation type="journal article" date="2018" name="Gigascience">
        <title>Genomes of trombidid mites reveal novel predicted allergens and laterally-transferred genes associated with secondary metabolism.</title>
        <authorList>
            <person name="Dong X."/>
            <person name="Chaisiri K."/>
            <person name="Xia D."/>
            <person name="Armstrong S.D."/>
            <person name="Fang Y."/>
            <person name="Donnelly M.J."/>
            <person name="Kadowaki T."/>
            <person name="McGarry J.W."/>
            <person name="Darby A.C."/>
            <person name="Makepeace B.L."/>
        </authorList>
    </citation>
    <scope>NUCLEOTIDE SEQUENCE [LARGE SCALE GENOMIC DNA]</scope>
    <source>
        <strain evidence="7">UoL-UT</strain>
    </source>
</reference>
<evidence type="ECO:0000313" key="8">
    <source>
        <dbReference type="Proteomes" id="UP000288716"/>
    </source>
</evidence>
<keyword evidence="8" id="KW-1185">Reference proteome</keyword>
<keyword evidence="5 6" id="KW-0472">Membrane</keyword>
<evidence type="ECO:0000256" key="3">
    <source>
        <dbReference type="ARBA" id="ARBA00022692"/>
    </source>
</evidence>
<dbReference type="SMART" id="SM01398">
    <property type="entry name" value="Cornichon"/>
    <property type="match status" value="1"/>
</dbReference>
<dbReference type="EMBL" id="NCKV01002935">
    <property type="protein sequence ID" value="RWS26238.1"/>
    <property type="molecule type" value="Genomic_DNA"/>
</dbReference>
<comment type="caution">
    <text evidence="7">The sequence shown here is derived from an EMBL/GenBank/DDBJ whole genome shotgun (WGS) entry which is preliminary data.</text>
</comment>
<evidence type="ECO:0000256" key="4">
    <source>
        <dbReference type="ARBA" id="ARBA00022989"/>
    </source>
</evidence>
<dbReference type="InterPro" id="IPR003377">
    <property type="entry name" value="Cornichon"/>
</dbReference>